<dbReference type="SUPFAM" id="SSF56796">
    <property type="entry name" value="Dehydroquinate synthase-like"/>
    <property type="match status" value="1"/>
</dbReference>
<keyword evidence="5" id="KW-0560">Oxidoreductase</keyword>
<dbReference type="InterPro" id="IPR032837">
    <property type="entry name" value="G1PDH"/>
</dbReference>
<evidence type="ECO:0000256" key="3">
    <source>
        <dbReference type="ARBA" id="ARBA00022723"/>
    </source>
</evidence>
<dbReference type="GO" id="GO:0046872">
    <property type="term" value="F:metal ion binding"/>
    <property type="evidence" value="ECO:0007669"/>
    <property type="project" value="UniProtKB-KW"/>
</dbReference>
<dbReference type="GO" id="GO:0016614">
    <property type="term" value="F:oxidoreductase activity, acting on CH-OH group of donors"/>
    <property type="evidence" value="ECO:0007669"/>
    <property type="project" value="InterPro"/>
</dbReference>
<evidence type="ECO:0000313" key="11">
    <source>
        <dbReference type="Proteomes" id="UP000664122"/>
    </source>
</evidence>
<gene>
    <name evidence="10" type="ORF">J1C48_10050</name>
</gene>
<dbReference type="Proteomes" id="UP000664122">
    <property type="component" value="Unassembled WGS sequence"/>
</dbReference>
<evidence type="ECO:0000256" key="6">
    <source>
        <dbReference type="ARBA" id="ARBA00023027"/>
    </source>
</evidence>
<keyword evidence="9" id="KW-1208">Phospholipid metabolism</keyword>
<sequence>MSEIGAAHRSGGGRWTTLIDEIIDGSWLHPDTGKPAIVDYESVVIAESLEGREADLVASMRLGDRLALVADAATYEAMGARIERALAGQTVTAIILDHPHADIAHVADLRERLKGCSGAIAVGSGTINDLTKFVIAEDRRPYCVFGTAASMNGYTSSTASITVESGLKVSLPSIAPRGFFVDLTVSAEAPRHLAAAGFGDCMARSVAQIDWWVSHRLLGSRYEQVPYTIQMADEAELNRRAAGVKTGDIAAIGYLYRVLTLCGLGISFTGISNHGSMGEHQISHYIDCFAGERHPGTLHGQQVGVASLTLARLQQQMLASPTPPRLRATRIDRADMERRMGPAIAAECFAEVQKKALDADAAAQLNARMDALWPQLREECQAFMLPVAEMDRLLEAAGAPRTAADLGVPVEFYREAVIHCREMRNRFSCLDLAADSGLLDDFAAGEM</sequence>
<reference evidence="10" key="1">
    <citation type="submission" date="2021-03" db="EMBL/GenBank/DDBJ databases">
        <title>Whole genome sequence of Jiella sp. CQZ9-1.</title>
        <authorList>
            <person name="Tuo L."/>
        </authorList>
    </citation>
    <scope>NUCLEOTIDE SEQUENCE</scope>
    <source>
        <strain evidence="10">CQZ9-1</strain>
    </source>
</reference>
<evidence type="ECO:0000256" key="1">
    <source>
        <dbReference type="ARBA" id="ARBA00022490"/>
    </source>
</evidence>
<evidence type="ECO:0000256" key="7">
    <source>
        <dbReference type="ARBA" id="ARBA00023098"/>
    </source>
</evidence>
<dbReference type="PANTHER" id="PTHR43616:SF5">
    <property type="entry name" value="GLYCEROL DEHYDROGENASE 1"/>
    <property type="match status" value="1"/>
</dbReference>
<keyword evidence="2" id="KW-0444">Lipid biosynthesis</keyword>
<organism evidence="10 11">
    <name type="scientific">Jiella flava</name>
    <dbReference type="NCBI Taxonomy" id="2816857"/>
    <lineage>
        <taxon>Bacteria</taxon>
        <taxon>Pseudomonadati</taxon>
        <taxon>Pseudomonadota</taxon>
        <taxon>Alphaproteobacteria</taxon>
        <taxon>Hyphomicrobiales</taxon>
        <taxon>Aurantimonadaceae</taxon>
        <taxon>Jiella</taxon>
    </lineage>
</organism>
<dbReference type="Pfam" id="PF13685">
    <property type="entry name" value="Fe-ADH_2"/>
    <property type="match status" value="1"/>
</dbReference>
<dbReference type="InterPro" id="IPR016205">
    <property type="entry name" value="Glycerol_DH"/>
</dbReference>
<keyword evidence="3" id="KW-0479">Metal-binding</keyword>
<keyword evidence="11" id="KW-1185">Reference proteome</keyword>
<dbReference type="Gene3D" id="1.20.1090.10">
    <property type="entry name" value="Dehydroquinate synthase-like - alpha domain"/>
    <property type="match status" value="1"/>
</dbReference>
<evidence type="ECO:0000256" key="9">
    <source>
        <dbReference type="ARBA" id="ARBA00023264"/>
    </source>
</evidence>
<evidence type="ECO:0000256" key="8">
    <source>
        <dbReference type="ARBA" id="ARBA00023209"/>
    </source>
</evidence>
<dbReference type="EMBL" id="JAFMPP010000007">
    <property type="protein sequence ID" value="MBO0662918.1"/>
    <property type="molecule type" value="Genomic_DNA"/>
</dbReference>
<dbReference type="RefSeq" id="WP_207257704.1">
    <property type="nucleotide sequence ID" value="NZ_JAFMPP010000007.1"/>
</dbReference>
<dbReference type="GO" id="GO:0008654">
    <property type="term" value="P:phospholipid biosynthetic process"/>
    <property type="evidence" value="ECO:0007669"/>
    <property type="project" value="UniProtKB-KW"/>
</dbReference>
<dbReference type="AlphaFoldDB" id="A0A939FVV9"/>
<name>A0A939FVV9_9HYPH</name>
<keyword evidence="1" id="KW-0963">Cytoplasm</keyword>
<comment type="caution">
    <text evidence="10">The sequence shown here is derived from an EMBL/GenBank/DDBJ whole genome shotgun (WGS) entry which is preliminary data.</text>
</comment>
<proteinExistence type="predicted"/>
<evidence type="ECO:0000313" key="10">
    <source>
        <dbReference type="EMBL" id="MBO0662918.1"/>
    </source>
</evidence>
<accession>A0A939FVV9</accession>
<keyword evidence="7" id="KW-0443">Lipid metabolism</keyword>
<keyword evidence="4" id="KW-0521">NADP</keyword>
<evidence type="ECO:0000256" key="5">
    <source>
        <dbReference type="ARBA" id="ARBA00023002"/>
    </source>
</evidence>
<dbReference type="Gene3D" id="3.40.50.1970">
    <property type="match status" value="1"/>
</dbReference>
<keyword evidence="8" id="KW-0594">Phospholipid biosynthesis</keyword>
<dbReference type="PANTHER" id="PTHR43616">
    <property type="entry name" value="GLYCEROL DEHYDROGENASE"/>
    <property type="match status" value="1"/>
</dbReference>
<keyword evidence="6" id="KW-0520">NAD</keyword>
<evidence type="ECO:0000256" key="4">
    <source>
        <dbReference type="ARBA" id="ARBA00022857"/>
    </source>
</evidence>
<evidence type="ECO:0000256" key="2">
    <source>
        <dbReference type="ARBA" id="ARBA00022516"/>
    </source>
</evidence>
<protein>
    <submittedName>
        <fullName evidence="10">Iron-containing alcohol dehydrogenase</fullName>
    </submittedName>
</protein>